<evidence type="ECO:0000313" key="3">
    <source>
        <dbReference type="EMBL" id="KKT70548.1"/>
    </source>
</evidence>
<dbReference type="Gene3D" id="1.10.150.20">
    <property type="entry name" value="5' to 3' exonuclease, C-terminal subdomain"/>
    <property type="match status" value="2"/>
</dbReference>
<dbReference type="EMBL" id="LCJB01000024">
    <property type="protein sequence ID" value="KKT70548.1"/>
    <property type="molecule type" value="Genomic_DNA"/>
</dbReference>
<dbReference type="GO" id="GO:0003677">
    <property type="term" value="F:DNA binding"/>
    <property type="evidence" value="ECO:0007669"/>
    <property type="project" value="InterPro"/>
</dbReference>
<dbReference type="GO" id="GO:0000428">
    <property type="term" value="C:DNA-directed RNA polymerase complex"/>
    <property type="evidence" value="ECO:0007669"/>
    <property type="project" value="UniProtKB-KW"/>
</dbReference>
<name>A0A0G1JGS3_9BACT</name>
<dbReference type="GO" id="GO:0006351">
    <property type="term" value="P:DNA-templated transcription"/>
    <property type="evidence" value="ECO:0007669"/>
    <property type="project" value="InterPro"/>
</dbReference>
<keyword evidence="3" id="KW-0240">DNA-directed RNA polymerase</keyword>
<reference evidence="3 4" key="1">
    <citation type="journal article" date="2015" name="Nature">
        <title>rRNA introns, odd ribosomes, and small enigmatic genomes across a large radiation of phyla.</title>
        <authorList>
            <person name="Brown C.T."/>
            <person name="Hug L.A."/>
            <person name="Thomas B.C."/>
            <person name="Sharon I."/>
            <person name="Castelle C.J."/>
            <person name="Singh A."/>
            <person name="Wilkins M.J."/>
            <person name="Williams K.H."/>
            <person name="Banfield J.F."/>
        </authorList>
    </citation>
    <scope>NUCLEOTIDE SEQUENCE [LARGE SCALE GENOMIC DNA]</scope>
</reference>
<dbReference type="GO" id="GO:0003899">
    <property type="term" value="F:DNA-directed RNA polymerase activity"/>
    <property type="evidence" value="ECO:0007669"/>
    <property type="project" value="InterPro"/>
</dbReference>
<sequence>MKFKTRTGFVTVFVGSKSTRVSIRDPRLDENGFRGRLINIEGSTACLHIFDSSGNINCAAAKIGQITHGTKPPTDTKPRMLVFKKLSARFPDGKVVVIDPNHPLIFDLLQFTETIEAAAITLRAAVNDETASWFGRVFVMPFEPPAETDTPAPSVPEPPPSEGSDRDEFLNRRLDTLYLSARAANCLQNAGIETVGQLIEKTECELLKSKKFGRKSLSEIKEELTKLGLSLKPSPSEPLISGLTTDQIRALYKRVDTLELSARAANCLHNAGIEYIYQLVERTETELSKTKGLGKKSLREIKEILEELGLQLGMKLPNPLPPEPEQT</sequence>
<evidence type="ECO:0000256" key="1">
    <source>
        <dbReference type="SAM" id="MobiDB-lite"/>
    </source>
</evidence>
<dbReference type="AlphaFoldDB" id="A0A0G1JGS3"/>
<dbReference type="InterPro" id="IPR011260">
    <property type="entry name" value="RNAP_asu_C"/>
</dbReference>
<accession>A0A0G1JGS3</accession>
<feature type="domain" description="RNA polymerase alpha subunit C-terminal" evidence="2">
    <location>
        <begin position="249"/>
        <end position="307"/>
    </location>
</feature>
<dbReference type="Proteomes" id="UP000034154">
    <property type="component" value="Unassembled WGS sequence"/>
</dbReference>
<organism evidence="3 4">
    <name type="scientific">Candidatus Uhrbacteria bacterium GW2011_GWF2_44_350</name>
    <dbReference type="NCBI Taxonomy" id="1619000"/>
    <lineage>
        <taxon>Bacteria</taxon>
        <taxon>Candidatus Uhriibacteriota</taxon>
    </lineage>
</organism>
<comment type="caution">
    <text evidence="3">The sequence shown here is derived from an EMBL/GenBank/DDBJ whole genome shotgun (WGS) entry which is preliminary data.</text>
</comment>
<evidence type="ECO:0000259" key="2">
    <source>
        <dbReference type="Pfam" id="PF03118"/>
    </source>
</evidence>
<feature type="domain" description="RNA polymerase alpha subunit C-terminal" evidence="2">
    <location>
        <begin position="164"/>
        <end position="225"/>
    </location>
</feature>
<keyword evidence="3" id="KW-0804">Transcription</keyword>
<dbReference type="SUPFAM" id="SSF47789">
    <property type="entry name" value="C-terminal domain of RNA polymerase alpha subunit"/>
    <property type="match status" value="2"/>
</dbReference>
<proteinExistence type="predicted"/>
<evidence type="ECO:0000313" key="4">
    <source>
        <dbReference type="Proteomes" id="UP000034154"/>
    </source>
</evidence>
<gene>
    <name evidence="3" type="ORF">UW63_C0024G0012</name>
</gene>
<feature type="region of interest" description="Disordered" evidence="1">
    <location>
        <begin position="144"/>
        <end position="167"/>
    </location>
</feature>
<protein>
    <submittedName>
        <fullName evidence="3">DNA-directed RNA polymerase subunit alpha</fullName>
    </submittedName>
</protein>
<dbReference type="Pfam" id="PF03118">
    <property type="entry name" value="RNA_pol_A_CTD"/>
    <property type="match status" value="2"/>
</dbReference>